<dbReference type="InterPro" id="IPR032675">
    <property type="entry name" value="LRR_dom_sf"/>
</dbReference>
<reference evidence="5 6" key="1">
    <citation type="submission" date="2016-05" db="EMBL/GenBank/DDBJ databases">
        <title>Comparative analysis of secretome profiles of manganese(II)-oxidizing ascomycete fungi.</title>
        <authorList>
            <consortium name="DOE Joint Genome Institute"/>
            <person name="Zeiner C.A."/>
            <person name="Purvine S.O."/>
            <person name="Zink E.M."/>
            <person name="Wu S."/>
            <person name="Pasa-Tolic L."/>
            <person name="Chaput D.L."/>
            <person name="Haridas S."/>
            <person name="Grigoriev I.V."/>
            <person name="Santelli C.M."/>
            <person name="Hansel C.M."/>
        </authorList>
    </citation>
    <scope>NUCLEOTIDE SEQUENCE [LARGE SCALE GENOMIC DNA]</scope>
    <source>
        <strain evidence="5 6">AP3s5-JAC2a</strain>
    </source>
</reference>
<dbReference type="InParanoid" id="A0A177CR31"/>
<evidence type="ECO:0000256" key="1">
    <source>
        <dbReference type="ARBA" id="ARBA00022468"/>
    </source>
</evidence>
<feature type="region of interest" description="Disordered" evidence="4">
    <location>
        <begin position="1"/>
        <end position="20"/>
    </location>
</feature>
<accession>A0A177CR31</accession>
<dbReference type="STRING" id="1460663.A0A177CR31"/>
<evidence type="ECO:0000256" key="3">
    <source>
        <dbReference type="ARBA" id="ARBA00022737"/>
    </source>
</evidence>
<keyword evidence="2" id="KW-0433">Leucine-rich repeat</keyword>
<dbReference type="GO" id="GO:0031267">
    <property type="term" value="F:small GTPase binding"/>
    <property type="evidence" value="ECO:0007669"/>
    <property type="project" value="TreeGrafter"/>
</dbReference>
<dbReference type="GO" id="GO:0005096">
    <property type="term" value="F:GTPase activator activity"/>
    <property type="evidence" value="ECO:0007669"/>
    <property type="project" value="UniProtKB-KW"/>
</dbReference>
<dbReference type="InterPro" id="IPR027038">
    <property type="entry name" value="RanGap"/>
</dbReference>
<evidence type="ECO:0000256" key="2">
    <source>
        <dbReference type="ARBA" id="ARBA00022614"/>
    </source>
</evidence>
<dbReference type="SUPFAM" id="SSF52047">
    <property type="entry name" value="RNI-like"/>
    <property type="match status" value="1"/>
</dbReference>
<evidence type="ECO:0000256" key="4">
    <source>
        <dbReference type="SAM" id="MobiDB-lite"/>
    </source>
</evidence>
<evidence type="ECO:0000313" key="5">
    <source>
        <dbReference type="EMBL" id="OAG09974.1"/>
    </source>
</evidence>
<dbReference type="SMART" id="SM00368">
    <property type="entry name" value="LRR_RI"/>
    <property type="match status" value="6"/>
</dbReference>
<organism evidence="5 6">
    <name type="scientific">Paraphaeosphaeria sporulosa</name>
    <dbReference type="NCBI Taxonomy" id="1460663"/>
    <lineage>
        <taxon>Eukaryota</taxon>
        <taxon>Fungi</taxon>
        <taxon>Dikarya</taxon>
        <taxon>Ascomycota</taxon>
        <taxon>Pezizomycotina</taxon>
        <taxon>Dothideomycetes</taxon>
        <taxon>Pleosporomycetidae</taxon>
        <taxon>Pleosporales</taxon>
        <taxon>Massarineae</taxon>
        <taxon>Didymosphaeriaceae</taxon>
        <taxon>Paraphaeosphaeria</taxon>
    </lineage>
</organism>
<dbReference type="GO" id="GO:0006913">
    <property type="term" value="P:nucleocytoplasmic transport"/>
    <property type="evidence" value="ECO:0007669"/>
    <property type="project" value="TreeGrafter"/>
</dbReference>
<dbReference type="InterPro" id="IPR001611">
    <property type="entry name" value="Leu-rich_rpt"/>
</dbReference>
<dbReference type="EMBL" id="KV441549">
    <property type="protein sequence ID" value="OAG09974.1"/>
    <property type="molecule type" value="Genomic_DNA"/>
</dbReference>
<dbReference type="OrthoDB" id="333024at2759"/>
<dbReference type="RefSeq" id="XP_018040339.1">
    <property type="nucleotide sequence ID" value="XM_018173948.1"/>
</dbReference>
<dbReference type="Gene3D" id="3.80.10.10">
    <property type="entry name" value="Ribonuclease Inhibitor"/>
    <property type="match status" value="2"/>
</dbReference>
<dbReference type="Pfam" id="PF13516">
    <property type="entry name" value="LRR_6"/>
    <property type="match status" value="2"/>
</dbReference>
<dbReference type="GO" id="GO:0048471">
    <property type="term" value="C:perinuclear region of cytoplasm"/>
    <property type="evidence" value="ECO:0007669"/>
    <property type="project" value="TreeGrafter"/>
</dbReference>
<gene>
    <name evidence="5" type="ORF">CC84DRAFT_1081814</name>
</gene>
<dbReference type="PANTHER" id="PTHR24113:SF12">
    <property type="entry name" value="RAN GTPASE-ACTIVATING PROTEIN 1"/>
    <property type="match status" value="1"/>
</dbReference>
<dbReference type="GO" id="GO:0005634">
    <property type="term" value="C:nucleus"/>
    <property type="evidence" value="ECO:0007669"/>
    <property type="project" value="TreeGrafter"/>
</dbReference>
<keyword evidence="6" id="KW-1185">Reference proteome</keyword>
<dbReference type="PANTHER" id="PTHR24113">
    <property type="entry name" value="RAN GTPASE-ACTIVATING PROTEIN 1"/>
    <property type="match status" value="1"/>
</dbReference>
<proteinExistence type="predicted"/>
<protein>
    <submittedName>
        <fullName evidence="5">RNI-like protein</fullName>
    </submittedName>
</protein>
<sequence length="628" mass="70059">MEDATHESPRSPTTGAHPIGNSKYLEKNVAEWADILNTQLETASPLFLAAGPLVDDIVMKLPRRKAADPAAAAMAQSIARLQYPHYDTPVGSLIRYETDLMKLRRLVVEQRKLHISEATKQKELVDWPKRVMKQGAWDPVADSWSLVGAPAIPMPVEIAEKETLIPFFEHLASNGTDANLSTTSACANATEIEEPYYNVKCLEFERGVLYSDRRLDLCKMVVGPTHIADLMASLKTNQFVEHFLLGNNIIGPRGARCISNFMKDSPNQISTWYLAGNCIDAISFGMLVNQWVRSKRVTNIWLKRNPLMPESANDIFRLITETKYLRTLDLDQTQLGDAGVATLFERLAEHTPGGHTFDSLPLKHLYLNASGIGIKGATAIAKWLAREHCQLDALYVSNNPLGNDGVIALAQGLKKNKTLSRLTLQSVGMSDDGVIALCAALSKNPTIKTLDFGQSFATPDLGSRYNWITDRSADAICDLGKMCPNLAYLDLHYCALTHNGLNHILEVVEDSPTLEYFFAKTIHPQERTAAAVDAGKNHARLKKLAHETLERNVQRIYGVTYATFMAEHKRWLVNDKDAVRKIDSVYRNRDAGLARRGLKRLDKWWAEGDETLQAVLKEYHDTAPEEVD</sequence>
<keyword evidence="3" id="KW-0677">Repeat</keyword>
<dbReference type="GO" id="GO:0005829">
    <property type="term" value="C:cytosol"/>
    <property type="evidence" value="ECO:0007669"/>
    <property type="project" value="TreeGrafter"/>
</dbReference>
<dbReference type="Proteomes" id="UP000077069">
    <property type="component" value="Unassembled WGS sequence"/>
</dbReference>
<name>A0A177CR31_9PLEO</name>
<keyword evidence="1" id="KW-0343">GTPase activation</keyword>
<evidence type="ECO:0000313" key="6">
    <source>
        <dbReference type="Proteomes" id="UP000077069"/>
    </source>
</evidence>
<dbReference type="GeneID" id="28757434"/>
<dbReference type="AlphaFoldDB" id="A0A177CR31"/>